<evidence type="ECO:0000313" key="1">
    <source>
        <dbReference type="EMBL" id="OAD20700.1"/>
    </source>
</evidence>
<reference evidence="1 2" key="1">
    <citation type="submission" date="2016-05" db="EMBL/GenBank/DDBJ databases">
        <title>Single-cell genome of chain-forming Candidatus Thiomargarita nelsonii and comparison to other large sulfur-oxidizing bacteria.</title>
        <authorList>
            <person name="Winkel M."/>
            <person name="Salman V."/>
            <person name="Woyke T."/>
            <person name="Schulz-Vogt H."/>
            <person name="Richter M."/>
            <person name="Flood B."/>
            <person name="Bailey J."/>
            <person name="Amann R."/>
            <person name="Mussmann M."/>
        </authorList>
    </citation>
    <scope>NUCLEOTIDE SEQUENCE [LARGE SCALE GENOMIC DNA]</scope>
    <source>
        <strain evidence="1 2">THI036</strain>
    </source>
</reference>
<protein>
    <submittedName>
        <fullName evidence="1">Uncharacterized protein</fullName>
    </submittedName>
</protein>
<keyword evidence="2" id="KW-1185">Reference proteome</keyword>
<comment type="caution">
    <text evidence="1">The sequence shown here is derived from an EMBL/GenBank/DDBJ whole genome shotgun (WGS) entry which is preliminary data.</text>
</comment>
<name>A0A176RY63_9GAMM</name>
<dbReference type="EMBL" id="LUTY01002172">
    <property type="protein sequence ID" value="OAD20700.1"/>
    <property type="molecule type" value="Genomic_DNA"/>
</dbReference>
<organism evidence="1 2">
    <name type="scientific">Candidatus Thiomargarita nelsonii</name>
    <dbReference type="NCBI Taxonomy" id="1003181"/>
    <lineage>
        <taxon>Bacteria</taxon>
        <taxon>Pseudomonadati</taxon>
        <taxon>Pseudomonadota</taxon>
        <taxon>Gammaproteobacteria</taxon>
        <taxon>Thiotrichales</taxon>
        <taxon>Thiotrichaceae</taxon>
        <taxon>Thiomargarita</taxon>
    </lineage>
</organism>
<dbReference type="Proteomes" id="UP000076962">
    <property type="component" value="Unassembled WGS sequence"/>
</dbReference>
<dbReference type="AlphaFoldDB" id="A0A176RY63"/>
<accession>A0A176RY63</accession>
<proteinExistence type="predicted"/>
<sequence>MHLALTRNFQQTIFVSVRFPPSEYLMILENLDASQVTFSRIQYAISASKPHLNPWLLIEPPSVLYSSPEYFLISGCFPAI</sequence>
<gene>
    <name evidence="1" type="ORF">THIOM_003578</name>
</gene>
<evidence type="ECO:0000313" key="2">
    <source>
        <dbReference type="Proteomes" id="UP000076962"/>
    </source>
</evidence>